<evidence type="ECO:0000256" key="12">
    <source>
        <dbReference type="ARBA" id="ARBA00023310"/>
    </source>
</evidence>
<dbReference type="PROSITE" id="PS00449">
    <property type="entry name" value="ATPASE_A"/>
    <property type="match status" value="1"/>
</dbReference>
<comment type="similarity">
    <text evidence="3">Belongs to the ATPase A chain family.</text>
</comment>
<evidence type="ECO:0000256" key="13">
    <source>
        <dbReference type="RuleBase" id="RU004450"/>
    </source>
</evidence>
<evidence type="ECO:0000256" key="7">
    <source>
        <dbReference type="ARBA" id="ARBA00022692"/>
    </source>
</evidence>
<name>D1FKB9_9HYME</name>
<comment type="subcellular location">
    <subcellularLocation>
        <location evidence="2">Membrane</location>
        <topology evidence="2">Multi-pass membrane protein</topology>
    </subcellularLocation>
    <subcellularLocation>
        <location evidence="13">Mitochondrion inner membrane</location>
        <topology evidence="13">Multi-pass membrane protein</topology>
    </subcellularLocation>
</comment>
<feature type="transmembrane region" description="Helical" evidence="14">
    <location>
        <begin position="102"/>
        <end position="121"/>
    </location>
</feature>
<dbReference type="CDD" id="cd00310">
    <property type="entry name" value="ATP-synt_Fo_a_6"/>
    <property type="match status" value="1"/>
</dbReference>
<organism evidence="15">
    <name type="scientific">Ceratosolen solmsi</name>
    <dbReference type="NCBI Taxonomy" id="142686"/>
    <lineage>
        <taxon>Eukaryota</taxon>
        <taxon>Metazoa</taxon>
        <taxon>Ecdysozoa</taxon>
        <taxon>Arthropoda</taxon>
        <taxon>Hexapoda</taxon>
        <taxon>Insecta</taxon>
        <taxon>Pterygota</taxon>
        <taxon>Neoptera</taxon>
        <taxon>Endopterygota</taxon>
        <taxon>Hymenoptera</taxon>
        <taxon>Apocrita</taxon>
        <taxon>Proctotrupomorpha</taxon>
        <taxon>Chalcidoidea</taxon>
        <taxon>Agaonidae</taxon>
        <taxon>Agaoninae</taxon>
        <taxon>Ceratosolen</taxon>
    </lineage>
</organism>
<reference evidence="15" key="1">
    <citation type="submission" date="2007-11" db="EMBL/GenBank/DDBJ databases">
        <title>Partial mitochondrial genome of the pollinating fig wasp of Ficus hispida, Ceratosolen solmsi (Apocrita: Chalcidoidea: Agaonidae), evidence of rearranged mitochondrial genome within the Apocrita (Insecta: Hymenoptera).</title>
        <authorList>
            <person name="Chen L.-L."/>
            <person name="Jiang Z.-F."/>
            <person name="Hu H.-Y."/>
            <person name="Niu L.-M."/>
            <person name="Huang D.-W."/>
        </authorList>
    </citation>
    <scope>NUCLEOTIDE SEQUENCE</scope>
</reference>
<keyword evidence="5" id="KW-0813">Transport</keyword>
<feature type="transmembrane region" description="Helical" evidence="14">
    <location>
        <begin position="72"/>
        <end position="95"/>
    </location>
</feature>
<gene>
    <name evidence="15" type="primary">ATP6</name>
</gene>
<keyword evidence="10" id="KW-0406">Ion transport</keyword>
<feature type="transmembrane region" description="Helical" evidence="14">
    <location>
        <begin position="192"/>
        <end position="219"/>
    </location>
</feature>
<comment type="function">
    <text evidence="1">Mitochondrial membrane ATP synthase (F(1)F(0) ATP synthase or Complex V) produces ATP from ADP in the presence of a proton gradient across the membrane which is generated by electron transport complexes of the respiratory chain. F-type ATPases consist of two structural domains, F(1) - containing the extramembraneous catalytic core and F(0) - containing the membrane proton channel, linked together by a central stalk and a peripheral stalk. During catalysis, ATP synthesis in the catalytic domain of F(1) is coupled via a rotary mechanism of the central stalk subunits to proton translocation. Key component of the proton channel; it may play a direct role in the translocation of protons across the membrane.</text>
</comment>
<evidence type="ECO:0000256" key="2">
    <source>
        <dbReference type="ARBA" id="ARBA00004141"/>
    </source>
</evidence>
<protein>
    <recommendedName>
        <fullName evidence="13">ATP synthase subunit a</fullName>
    </recommendedName>
</protein>
<evidence type="ECO:0000256" key="14">
    <source>
        <dbReference type="SAM" id="Phobius"/>
    </source>
</evidence>
<evidence type="ECO:0000256" key="5">
    <source>
        <dbReference type="ARBA" id="ARBA00022448"/>
    </source>
</evidence>
<dbReference type="InterPro" id="IPR023011">
    <property type="entry name" value="ATP_synth_F0_asu_AS"/>
</dbReference>
<dbReference type="GO" id="GO:0046933">
    <property type="term" value="F:proton-transporting ATP synthase activity, rotational mechanism"/>
    <property type="evidence" value="ECO:0007669"/>
    <property type="project" value="TreeGrafter"/>
</dbReference>
<dbReference type="SUPFAM" id="SSF81336">
    <property type="entry name" value="F1F0 ATP synthase subunit A"/>
    <property type="match status" value="1"/>
</dbReference>
<dbReference type="Gene3D" id="1.20.120.220">
    <property type="entry name" value="ATP synthase, F0 complex, subunit A"/>
    <property type="match status" value="1"/>
</dbReference>
<feature type="transmembrane region" description="Helical" evidence="14">
    <location>
        <begin position="136"/>
        <end position="156"/>
    </location>
</feature>
<keyword evidence="12" id="KW-0066">ATP synthesis</keyword>
<dbReference type="InterPro" id="IPR000568">
    <property type="entry name" value="ATP_synth_F0_asu"/>
</dbReference>
<keyword evidence="9 14" id="KW-1133">Transmembrane helix</keyword>
<keyword evidence="8" id="KW-0375">Hydrogen ion transport</keyword>
<dbReference type="NCBIfam" id="TIGR01131">
    <property type="entry name" value="ATP_synt_6_or_A"/>
    <property type="match status" value="1"/>
</dbReference>
<evidence type="ECO:0000313" key="15">
    <source>
        <dbReference type="EMBL" id="ACD70316.1"/>
    </source>
</evidence>
<feature type="transmembrane region" description="Helical" evidence="14">
    <location>
        <begin position="163"/>
        <end position="186"/>
    </location>
</feature>
<comment type="subunit">
    <text evidence="4">F-type ATPases have 2 components, CF(1) - the catalytic core - and CF(0) - the membrane proton channel. CF(1) has five subunits: alpha(3), beta(3), gamma(1), delta(1), epsilon(1). CF(0) has three main subunits: a, b and c.</text>
</comment>
<dbReference type="EMBL" id="AH016005">
    <property type="protein sequence ID" value="ACD70316.1"/>
    <property type="molecule type" value="Genomic_DNA"/>
</dbReference>
<evidence type="ECO:0000256" key="6">
    <source>
        <dbReference type="ARBA" id="ARBA00022547"/>
    </source>
</evidence>
<sequence>MSMMMNLFSIFDPSTSMNNSLNWISSMMIIMFMPSMYWYIPSRWNFFFIFLLQSLMNDCKKLFLKKSDMLNMLLFIGVFFMIFLNNILGMVSYIFTSSSHMVFGLTLSVSMWLSFMLFGWVKNMNHMFSHMVPEGVPLYLVNFMVIVETISNLLRLLSLAIRLCANVVAGHFLMSLLVLCIENPYLSLFSSIFYFFLMVAELFVSFLQAYVFMVLLILYSSETS</sequence>
<dbReference type="PANTHER" id="PTHR11410">
    <property type="entry name" value="ATP SYNTHASE SUBUNIT A"/>
    <property type="match status" value="1"/>
</dbReference>
<evidence type="ECO:0000256" key="10">
    <source>
        <dbReference type="ARBA" id="ARBA00023065"/>
    </source>
</evidence>
<evidence type="ECO:0000256" key="9">
    <source>
        <dbReference type="ARBA" id="ARBA00022989"/>
    </source>
</evidence>
<keyword evidence="6" id="KW-0138">CF(0)</keyword>
<proteinExistence type="inferred from homology"/>
<evidence type="ECO:0000256" key="1">
    <source>
        <dbReference type="ARBA" id="ARBA00002070"/>
    </source>
</evidence>
<evidence type="ECO:0000256" key="8">
    <source>
        <dbReference type="ARBA" id="ARBA00022781"/>
    </source>
</evidence>
<evidence type="ECO:0000256" key="3">
    <source>
        <dbReference type="ARBA" id="ARBA00006810"/>
    </source>
</evidence>
<geneLocation type="mitochondrion" evidence="15"/>
<evidence type="ECO:0000256" key="4">
    <source>
        <dbReference type="ARBA" id="ARBA00011648"/>
    </source>
</evidence>
<dbReference type="PANTHER" id="PTHR11410:SF0">
    <property type="entry name" value="ATP SYNTHASE SUBUNIT A"/>
    <property type="match status" value="1"/>
</dbReference>
<dbReference type="AlphaFoldDB" id="D1FKB9"/>
<keyword evidence="11 14" id="KW-0472">Membrane</keyword>
<dbReference type="InterPro" id="IPR035908">
    <property type="entry name" value="F0_ATP_A_sf"/>
</dbReference>
<evidence type="ECO:0000256" key="11">
    <source>
        <dbReference type="ARBA" id="ARBA00023136"/>
    </source>
</evidence>
<dbReference type="GO" id="GO:0045259">
    <property type="term" value="C:proton-transporting ATP synthase complex"/>
    <property type="evidence" value="ECO:0007669"/>
    <property type="project" value="UniProtKB-KW"/>
</dbReference>
<keyword evidence="7 14" id="KW-0812">Transmembrane</keyword>
<keyword evidence="15" id="KW-0496">Mitochondrion</keyword>
<accession>D1FKB9</accession>
<dbReference type="GO" id="GO:0005743">
    <property type="term" value="C:mitochondrial inner membrane"/>
    <property type="evidence" value="ECO:0007669"/>
    <property type="project" value="UniProtKB-SubCell"/>
</dbReference>
<dbReference type="Pfam" id="PF00119">
    <property type="entry name" value="ATP-synt_A"/>
    <property type="match status" value="1"/>
</dbReference>
<dbReference type="PRINTS" id="PR00123">
    <property type="entry name" value="ATPASEA"/>
</dbReference>
<dbReference type="InterPro" id="IPR045083">
    <property type="entry name" value="ATP_synth_F0_asu_bact/mt"/>
</dbReference>